<dbReference type="AlphaFoldDB" id="A0A023X076"/>
<dbReference type="GO" id="GO:0016020">
    <property type="term" value="C:membrane"/>
    <property type="evidence" value="ECO:0007669"/>
    <property type="project" value="InterPro"/>
</dbReference>
<dbReference type="PANTHER" id="PTHR19271:SF16">
    <property type="entry name" value="CYTOCHROME B"/>
    <property type="match status" value="1"/>
</dbReference>
<reference evidence="9 11" key="1">
    <citation type="submission" date="2014-03" db="EMBL/GenBank/DDBJ databases">
        <title>Complete genome sequence of the Radio-Resistant Rubrobacter radiotolerans RSPS-4.</title>
        <authorList>
            <person name="Egas C.C."/>
            <person name="Barroso C.C."/>
            <person name="Froufe H.J.C."/>
            <person name="Pacheco J.J."/>
            <person name="Albuquerque L.L."/>
            <person name="da Costa M.M.S."/>
        </authorList>
    </citation>
    <scope>NUCLEOTIDE SEQUENCE [LARGE SCALE GENOMIC DNA]</scope>
    <source>
        <strain evidence="9 11">RSPS-4</strain>
    </source>
</reference>
<reference evidence="10" key="2">
    <citation type="submission" date="2023-11" db="EMBL/GenBank/DDBJ databases">
        <title>MicrobeMod: A computational toolkit for identifying prokaryotic methylation and restriction-modification with nanopore sequencing.</title>
        <authorList>
            <person name="Crits-Christoph A."/>
            <person name="Kang S.C."/>
            <person name="Lee H."/>
            <person name="Ostrov N."/>
        </authorList>
    </citation>
    <scope>NUCLEOTIDE SEQUENCE</scope>
    <source>
        <strain evidence="10">ATCC 51242</strain>
    </source>
</reference>
<evidence type="ECO:0000256" key="6">
    <source>
        <dbReference type="SAM" id="MobiDB-lite"/>
    </source>
</evidence>
<evidence type="ECO:0000313" key="11">
    <source>
        <dbReference type="Proteomes" id="UP000025229"/>
    </source>
</evidence>
<evidence type="ECO:0000259" key="8">
    <source>
        <dbReference type="PROSITE" id="PS51002"/>
    </source>
</evidence>
<dbReference type="eggNOG" id="COG1290">
    <property type="taxonomic scope" value="Bacteria"/>
</dbReference>
<evidence type="ECO:0000256" key="4">
    <source>
        <dbReference type="ARBA" id="ARBA00029351"/>
    </source>
</evidence>
<dbReference type="GO" id="GO:0016491">
    <property type="term" value="F:oxidoreductase activity"/>
    <property type="evidence" value="ECO:0007669"/>
    <property type="project" value="InterPro"/>
</dbReference>
<dbReference type="SUPFAM" id="SSF81342">
    <property type="entry name" value="Transmembrane di-heme cytochromes"/>
    <property type="match status" value="1"/>
</dbReference>
<dbReference type="STRING" id="42256.RradSPS_0288"/>
<feature type="transmembrane region" description="Helical" evidence="7">
    <location>
        <begin position="157"/>
        <end position="178"/>
    </location>
</feature>
<feature type="region of interest" description="Disordered" evidence="6">
    <location>
        <begin position="243"/>
        <end position="279"/>
    </location>
</feature>
<feature type="compositionally biased region" description="Acidic residues" evidence="6">
    <location>
        <begin position="250"/>
        <end position="261"/>
    </location>
</feature>
<evidence type="ECO:0000256" key="7">
    <source>
        <dbReference type="SAM" id="Phobius"/>
    </source>
</evidence>
<evidence type="ECO:0000256" key="1">
    <source>
        <dbReference type="ARBA" id="ARBA00001971"/>
    </source>
</evidence>
<evidence type="ECO:0000256" key="2">
    <source>
        <dbReference type="ARBA" id="ARBA00012951"/>
    </source>
</evidence>
<dbReference type="HOGENOM" id="CLU_031114_0_1_11"/>
<keyword evidence="7" id="KW-0472">Membrane</keyword>
<dbReference type="EMBL" id="JAWXXX010000001">
    <property type="protein sequence ID" value="MDX5892985.1"/>
    <property type="molecule type" value="Genomic_DNA"/>
</dbReference>
<dbReference type="Proteomes" id="UP000025229">
    <property type="component" value="Chromosome"/>
</dbReference>
<dbReference type="EMBL" id="CP007514">
    <property type="protein sequence ID" value="AHY45571.1"/>
    <property type="molecule type" value="Genomic_DNA"/>
</dbReference>
<evidence type="ECO:0000313" key="10">
    <source>
        <dbReference type="EMBL" id="MDX5892985.1"/>
    </source>
</evidence>
<comment type="catalytic activity">
    <reaction evidence="4">
        <text>a quinol + 2 Fe(III)-[cytochrome c](out) = a quinone + 2 Fe(II)-[cytochrome c](out) + 2 H(+)(out)</text>
        <dbReference type="Rhea" id="RHEA:11484"/>
        <dbReference type="Rhea" id="RHEA-COMP:10350"/>
        <dbReference type="Rhea" id="RHEA-COMP:14399"/>
        <dbReference type="ChEBI" id="CHEBI:15378"/>
        <dbReference type="ChEBI" id="CHEBI:24646"/>
        <dbReference type="ChEBI" id="CHEBI:29033"/>
        <dbReference type="ChEBI" id="CHEBI:29034"/>
        <dbReference type="ChEBI" id="CHEBI:132124"/>
        <dbReference type="EC" id="7.1.1.8"/>
    </reaction>
</comment>
<dbReference type="RefSeq" id="WP_084263605.1">
    <property type="nucleotide sequence ID" value="NZ_CP007514.1"/>
</dbReference>
<evidence type="ECO:0000256" key="5">
    <source>
        <dbReference type="ARBA" id="ARBA00029568"/>
    </source>
</evidence>
<dbReference type="GO" id="GO:0022904">
    <property type="term" value="P:respiratory electron transport chain"/>
    <property type="evidence" value="ECO:0007669"/>
    <property type="project" value="InterPro"/>
</dbReference>
<dbReference type="Pfam" id="PF00033">
    <property type="entry name" value="Cytochrome_B"/>
    <property type="match status" value="1"/>
</dbReference>
<organism evidence="9 11">
    <name type="scientific">Rubrobacter radiotolerans</name>
    <name type="common">Arthrobacter radiotolerans</name>
    <dbReference type="NCBI Taxonomy" id="42256"/>
    <lineage>
        <taxon>Bacteria</taxon>
        <taxon>Bacillati</taxon>
        <taxon>Actinomycetota</taxon>
        <taxon>Rubrobacteria</taxon>
        <taxon>Rubrobacterales</taxon>
        <taxon>Rubrobacteraceae</taxon>
        <taxon>Rubrobacter</taxon>
    </lineage>
</organism>
<dbReference type="PROSITE" id="PS51002">
    <property type="entry name" value="CYTB_NTER"/>
    <property type="match status" value="1"/>
</dbReference>
<dbReference type="PANTHER" id="PTHR19271">
    <property type="entry name" value="CYTOCHROME B"/>
    <property type="match status" value="1"/>
</dbReference>
<feature type="transmembrane region" description="Helical" evidence="7">
    <location>
        <begin position="198"/>
        <end position="218"/>
    </location>
</feature>
<sequence>MIGRLRSQTMEWGKSLIDWTEDRTGAVTLMEHFLYEPVPKRGAWLYTLGSATLFLITLQFLTGILLLFYYVPTTDHAWNSVYYIMNGAYFGVLIRGIHYWSANFLLAVIGLHMARTFFSGSYKAPRELNWIVGVILLLLVVGLAFTGYLLRWDQDGFWASVVGVKIGSWTPLLGPYIVQFLIGGDVVGPATLARFFAIHVWLLPAAIAPFIGIHLYLLRRHGEFGSEFEYTDRIAKLHERQRQESYSQLELEEDDYDEAYDGESLRSEDDDRDRRDGGG</sequence>
<accession>A0A023X076</accession>
<dbReference type="InterPro" id="IPR027387">
    <property type="entry name" value="Cytb/b6-like_sf"/>
</dbReference>
<protein>
    <recommendedName>
        <fullName evidence="3">Cytochrome bc1 complex cytochrome b subunit</fullName>
        <ecNumber evidence="2">7.1.1.8</ecNumber>
    </recommendedName>
    <alternativeName>
        <fullName evidence="5">Cytochrome bc1 reductase complex subunit QcrB</fullName>
    </alternativeName>
</protein>
<dbReference type="KEGG" id="rrd:RradSPS_0288"/>
<dbReference type="Proteomes" id="UP001281130">
    <property type="component" value="Unassembled WGS sequence"/>
</dbReference>
<keyword evidence="11" id="KW-1185">Reference proteome</keyword>
<feature type="compositionally biased region" description="Basic and acidic residues" evidence="6">
    <location>
        <begin position="263"/>
        <end position="279"/>
    </location>
</feature>
<dbReference type="InterPro" id="IPR016174">
    <property type="entry name" value="Di-haem_cyt_TM"/>
</dbReference>
<feature type="domain" description="Cytochrome b/b6 N-terminal region profile" evidence="8">
    <location>
        <begin position="16"/>
        <end position="227"/>
    </location>
</feature>
<feature type="transmembrane region" description="Helical" evidence="7">
    <location>
        <begin position="43"/>
        <end position="71"/>
    </location>
</feature>
<dbReference type="PATRIC" id="fig|42256.3.peg.291"/>
<evidence type="ECO:0000256" key="3">
    <source>
        <dbReference type="ARBA" id="ARBA00016116"/>
    </source>
</evidence>
<dbReference type="InterPro" id="IPR005797">
    <property type="entry name" value="Cyt_b/b6_N"/>
</dbReference>
<keyword evidence="7" id="KW-0812">Transmembrane</keyword>
<dbReference type="Gene3D" id="1.20.810.10">
    <property type="entry name" value="Cytochrome Bc1 Complex, Chain C"/>
    <property type="match status" value="1"/>
</dbReference>
<proteinExistence type="predicted"/>
<dbReference type="GO" id="GO:0008121">
    <property type="term" value="F:quinol-cytochrome-c reductase activity"/>
    <property type="evidence" value="ECO:0007669"/>
    <property type="project" value="UniProtKB-EC"/>
</dbReference>
<feature type="transmembrane region" description="Helical" evidence="7">
    <location>
        <begin position="128"/>
        <end position="150"/>
    </location>
</feature>
<comment type="cofactor">
    <cofactor evidence="1">
        <name>heme</name>
        <dbReference type="ChEBI" id="CHEBI:30413"/>
    </cofactor>
</comment>
<dbReference type="EC" id="7.1.1.8" evidence="2"/>
<gene>
    <name evidence="9" type="ORF">RradSPS_0288</name>
    <name evidence="10" type="ORF">SIL72_02970</name>
</gene>
<name>A0A023X076_RUBRA</name>
<dbReference type="OrthoDB" id="9804503at2"/>
<keyword evidence="7" id="KW-1133">Transmembrane helix</keyword>
<evidence type="ECO:0000313" key="9">
    <source>
        <dbReference type="EMBL" id="AHY45571.1"/>
    </source>
</evidence>